<dbReference type="Proteomes" id="UP000299102">
    <property type="component" value="Unassembled WGS sequence"/>
</dbReference>
<evidence type="ECO:0000313" key="1">
    <source>
        <dbReference type="EMBL" id="GBP40024.1"/>
    </source>
</evidence>
<keyword evidence="2" id="KW-1185">Reference proteome</keyword>
<comment type="caution">
    <text evidence="1">The sequence shown here is derived from an EMBL/GenBank/DDBJ whole genome shotgun (WGS) entry which is preliminary data.</text>
</comment>
<gene>
    <name evidence="1" type="ORF">EVAR_19151_1</name>
</gene>
<dbReference type="EMBL" id="BGZK01000375">
    <property type="protein sequence ID" value="GBP40024.1"/>
    <property type="molecule type" value="Genomic_DNA"/>
</dbReference>
<reference evidence="1 2" key="1">
    <citation type="journal article" date="2019" name="Commun. Biol.">
        <title>The bagworm genome reveals a unique fibroin gene that provides high tensile strength.</title>
        <authorList>
            <person name="Kono N."/>
            <person name="Nakamura H."/>
            <person name="Ohtoshi R."/>
            <person name="Tomita M."/>
            <person name="Numata K."/>
            <person name="Arakawa K."/>
        </authorList>
    </citation>
    <scope>NUCLEOTIDE SEQUENCE [LARGE SCALE GENOMIC DNA]</scope>
</reference>
<accession>A0A4C1VQ81</accession>
<organism evidence="1 2">
    <name type="scientific">Eumeta variegata</name>
    <name type="common">Bagworm moth</name>
    <name type="synonym">Eumeta japonica</name>
    <dbReference type="NCBI Taxonomy" id="151549"/>
    <lineage>
        <taxon>Eukaryota</taxon>
        <taxon>Metazoa</taxon>
        <taxon>Ecdysozoa</taxon>
        <taxon>Arthropoda</taxon>
        <taxon>Hexapoda</taxon>
        <taxon>Insecta</taxon>
        <taxon>Pterygota</taxon>
        <taxon>Neoptera</taxon>
        <taxon>Endopterygota</taxon>
        <taxon>Lepidoptera</taxon>
        <taxon>Glossata</taxon>
        <taxon>Ditrysia</taxon>
        <taxon>Tineoidea</taxon>
        <taxon>Psychidae</taxon>
        <taxon>Oiketicinae</taxon>
        <taxon>Eumeta</taxon>
    </lineage>
</organism>
<protein>
    <submittedName>
        <fullName evidence="1">Uncharacterized protein</fullName>
    </submittedName>
</protein>
<proteinExistence type="predicted"/>
<evidence type="ECO:0000313" key="2">
    <source>
        <dbReference type="Proteomes" id="UP000299102"/>
    </source>
</evidence>
<dbReference type="AlphaFoldDB" id="A0A4C1VQ81"/>
<name>A0A4C1VQ81_EUMVA</name>
<sequence>MTQAHLVRKEVPVVTYECVLILQLSRASLGFELLLAMKHHTRQIFITGLQNSSAVVSISVTNLVLSSIHRREQQKHRYCAPYDRNVQAYALSRNSGILKQRHELNAINPTQTLKRCARGEPTLFD</sequence>